<dbReference type="PANTHER" id="PTHR11247:SF8">
    <property type="entry name" value="PALMITOYL-PROTEIN THIOESTERASE 1"/>
    <property type="match status" value="1"/>
</dbReference>
<dbReference type="Proteomes" id="UP000046393">
    <property type="component" value="Unplaced"/>
</dbReference>
<organism evidence="11 12">
    <name type="scientific">Syphacia muris</name>
    <dbReference type="NCBI Taxonomy" id="451379"/>
    <lineage>
        <taxon>Eukaryota</taxon>
        <taxon>Metazoa</taxon>
        <taxon>Ecdysozoa</taxon>
        <taxon>Nematoda</taxon>
        <taxon>Chromadorea</taxon>
        <taxon>Rhabditida</taxon>
        <taxon>Spirurina</taxon>
        <taxon>Oxyuridomorpha</taxon>
        <taxon>Oxyuroidea</taxon>
        <taxon>Oxyuridae</taxon>
        <taxon>Syphacia</taxon>
    </lineage>
</organism>
<accession>A0A0N5AXD8</accession>
<feature type="chain" id="PRO_5005893495" description="Palmitoyl-protein thioesterase 1" evidence="10">
    <location>
        <begin position="20"/>
        <end position="308"/>
    </location>
</feature>
<proteinExistence type="inferred from homology"/>
<evidence type="ECO:0000256" key="3">
    <source>
        <dbReference type="ARBA" id="ARBA00014212"/>
    </source>
</evidence>
<keyword evidence="4 10" id="KW-0732">Signal</keyword>
<feature type="signal peptide" evidence="10">
    <location>
        <begin position="1"/>
        <end position="19"/>
    </location>
</feature>
<dbReference type="Gene3D" id="3.40.50.1820">
    <property type="entry name" value="alpha/beta hydrolase"/>
    <property type="match status" value="1"/>
</dbReference>
<reference evidence="12" key="1">
    <citation type="submission" date="2017-02" db="UniProtKB">
        <authorList>
            <consortium name="WormBaseParasite"/>
        </authorList>
    </citation>
    <scope>IDENTIFICATION</scope>
</reference>
<dbReference type="GO" id="GO:0005764">
    <property type="term" value="C:lysosome"/>
    <property type="evidence" value="ECO:0007669"/>
    <property type="project" value="TreeGrafter"/>
</dbReference>
<dbReference type="InterPro" id="IPR002472">
    <property type="entry name" value="Palm_thioest"/>
</dbReference>
<dbReference type="InterPro" id="IPR029058">
    <property type="entry name" value="AB_hydrolase_fold"/>
</dbReference>
<evidence type="ECO:0000256" key="6">
    <source>
        <dbReference type="ARBA" id="ARBA00023157"/>
    </source>
</evidence>
<evidence type="ECO:0000256" key="8">
    <source>
        <dbReference type="ARBA" id="ARBA00031934"/>
    </source>
</evidence>
<dbReference type="GO" id="GO:0006898">
    <property type="term" value="P:receptor-mediated endocytosis"/>
    <property type="evidence" value="ECO:0007669"/>
    <property type="project" value="TreeGrafter"/>
</dbReference>
<dbReference type="STRING" id="451379.A0A0N5AXD8"/>
<dbReference type="EC" id="3.1.2.22" evidence="2"/>
<dbReference type="PRINTS" id="PR00414">
    <property type="entry name" value="PPTHIESTRASE"/>
</dbReference>
<keyword evidence="6" id="KW-1015">Disulfide bond</keyword>
<evidence type="ECO:0000256" key="2">
    <source>
        <dbReference type="ARBA" id="ARBA00012423"/>
    </source>
</evidence>
<keyword evidence="5" id="KW-0378">Hydrolase</keyword>
<dbReference type="GO" id="GO:0008474">
    <property type="term" value="F:palmitoyl-(protein) hydrolase activity"/>
    <property type="evidence" value="ECO:0007669"/>
    <property type="project" value="UniProtKB-EC"/>
</dbReference>
<comment type="catalytic activity">
    <reaction evidence="9">
        <text>S-hexadecanoyl-L-cysteinyl-[protein] + H2O = L-cysteinyl-[protein] + hexadecanoate + H(+)</text>
        <dbReference type="Rhea" id="RHEA:19233"/>
        <dbReference type="Rhea" id="RHEA-COMP:10131"/>
        <dbReference type="Rhea" id="RHEA-COMP:11032"/>
        <dbReference type="ChEBI" id="CHEBI:7896"/>
        <dbReference type="ChEBI" id="CHEBI:15377"/>
        <dbReference type="ChEBI" id="CHEBI:15378"/>
        <dbReference type="ChEBI" id="CHEBI:29950"/>
        <dbReference type="ChEBI" id="CHEBI:74151"/>
        <dbReference type="EC" id="3.1.2.22"/>
    </reaction>
    <physiologicalReaction direction="left-to-right" evidence="9">
        <dbReference type="Rhea" id="RHEA:19234"/>
    </physiologicalReaction>
</comment>
<keyword evidence="11" id="KW-1185">Reference proteome</keyword>
<evidence type="ECO:0000256" key="1">
    <source>
        <dbReference type="ARBA" id="ARBA00010758"/>
    </source>
</evidence>
<evidence type="ECO:0000313" key="11">
    <source>
        <dbReference type="Proteomes" id="UP000046393"/>
    </source>
</evidence>
<evidence type="ECO:0000256" key="10">
    <source>
        <dbReference type="SAM" id="SignalP"/>
    </source>
</evidence>
<evidence type="ECO:0000256" key="4">
    <source>
        <dbReference type="ARBA" id="ARBA00022729"/>
    </source>
</evidence>
<comment type="similarity">
    <text evidence="1">Belongs to the palmitoyl-protein thioesterase family.</text>
</comment>
<evidence type="ECO:0000256" key="7">
    <source>
        <dbReference type="ARBA" id="ARBA00023180"/>
    </source>
</evidence>
<dbReference type="Pfam" id="PF02089">
    <property type="entry name" value="Palm_thioest"/>
    <property type="match status" value="1"/>
</dbReference>
<sequence length="308" mass="35047">MAALLHLITALAFLPFATPRISNFVRDLLAETEPTPIVIWHGMGDSCCNPHSMGKIVKILEESIPGVYVRSIKIGNNFLEDVESGYFGNIHHQIDEACKQINGDEKLKRGYHALGFSQGGQFLRGLAQKCPSPPIKNLVSMGGPQQGVYGLPQCPGEKSFCDIMRRLLDIGAYAKFVQEMSIQAQYWHDPYAEDTYRKNSIFLAEINNELKINETYRTNLLKLKNLVLIKFLEDAVVVPKESEWFGFYKEGDTSKIINMEESQLYKEDRIGLKQLNEKKRLHLLTYEGNHMAIKKSTFVNDIVNKYLK</sequence>
<name>A0A0N5AXD8_9BILA</name>
<evidence type="ECO:0000256" key="9">
    <source>
        <dbReference type="ARBA" id="ARBA00047409"/>
    </source>
</evidence>
<dbReference type="FunFam" id="3.40.50.1820:FF:000107">
    <property type="entry name" value="Palmitoyl-protein thioesterase 1"/>
    <property type="match status" value="1"/>
</dbReference>
<protein>
    <recommendedName>
        <fullName evidence="3">Palmitoyl-protein thioesterase 1</fullName>
        <ecNumber evidence="2">3.1.2.22</ecNumber>
    </recommendedName>
    <alternativeName>
        <fullName evidence="8">Palmitoyl-protein hydrolase 1</fullName>
    </alternativeName>
</protein>
<keyword evidence="7" id="KW-0325">Glycoprotein</keyword>
<evidence type="ECO:0000313" key="12">
    <source>
        <dbReference type="WBParaSite" id="SMUV_0000961401-mRNA-1"/>
    </source>
</evidence>
<evidence type="ECO:0000256" key="5">
    <source>
        <dbReference type="ARBA" id="ARBA00022801"/>
    </source>
</evidence>
<dbReference type="AlphaFoldDB" id="A0A0N5AXD8"/>
<dbReference type="SUPFAM" id="SSF53474">
    <property type="entry name" value="alpha/beta-Hydrolases"/>
    <property type="match status" value="1"/>
</dbReference>
<dbReference type="WBParaSite" id="SMUV_0000961401-mRNA-1">
    <property type="protein sequence ID" value="SMUV_0000961401-mRNA-1"/>
    <property type="gene ID" value="SMUV_0000961401"/>
</dbReference>
<dbReference type="PANTHER" id="PTHR11247">
    <property type="entry name" value="PALMITOYL-PROTEIN THIOESTERASE/DOLICHYLDIPHOSPHATASE 1"/>
    <property type="match status" value="1"/>
</dbReference>